<protein>
    <recommendedName>
        <fullName evidence="6">VWFA domain-containing protein</fullName>
    </recommendedName>
</protein>
<accession>A0A814J518</accession>
<reference evidence="2" key="1">
    <citation type="submission" date="2021-02" db="EMBL/GenBank/DDBJ databases">
        <authorList>
            <person name="Nowell W R."/>
        </authorList>
    </citation>
    <scope>NUCLEOTIDE SEQUENCE</scope>
</reference>
<gene>
    <name evidence="2" type="ORF">BJG266_LOCUS17662</name>
    <name evidence="1" type="ORF">QVE165_LOCUS16436</name>
    <name evidence="3" type="ORF">QVE165_LOCUS36140</name>
</gene>
<sequence>MSCPVIFLDPSGNSIFVMQVQTDQQTKQVDMSTITHSHGCIPLERRLDLLTQAPIHQDITQSFCDILEEVETTIPFQNIHNGIRHTKVAILVIDGSIVLGDDLATVSDEFKRRDIILIVVAEVTPHYDIWNFYYELARSTGGEYMLFEDVSSMWSSVIKPLILRVDADLQMDLGNMPTNTSVTDDQNEITDGVGDLPFDHALY</sequence>
<dbReference type="EMBL" id="CAJNOM010000092">
    <property type="protein sequence ID" value="CAF1029110.1"/>
    <property type="molecule type" value="Genomic_DNA"/>
</dbReference>
<name>A0A814J518_9BILA</name>
<dbReference type="EMBL" id="CAJNOM010000359">
    <property type="protein sequence ID" value="CAF1389739.1"/>
    <property type="molecule type" value="Genomic_DNA"/>
</dbReference>
<evidence type="ECO:0008006" key="6">
    <source>
        <dbReference type="Google" id="ProtNLM"/>
    </source>
</evidence>
<comment type="caution">
    <text evidence="2">The sequence shown here is derived from an EMBL/GenBank/DDBJ whole genome shotgun (WGS) entry which is preliminary data.</text>
</comment>
<dbReference type="EMBL" id="CAJNOI010000087">
    <property type="protein sequence ID" value="CAF1033453.1"/>
    <property type="molecule type" value="Genomic_DNA"/>
</dbReference>
<evidence type="ECO:0000313" key="3">
    <source>
        <dbReference type="EMBL" id="CAF1389739.1"/>
    </source>
</evidence>
<dbReference type="OrthoDB" id="10069740at2759"/>
<evidence type="ECO:0000313" key="5">
    <source>
        <dbReference type="Proteomes" id="UP000663877"/>
    </source>
</evidence>
<dbReference type="Proteomes" id="UP000663877">
    <property type="component" value="Unassembled WGS sequence"/>
</dbReference>
<organism evidence="2 5">
    <name type="scientific">Adineta steineri</name>
    <dbReference type="NCBI Taxonomy" id="433720"/>
    <lineage>
        <taxon>Eukaryota</taxon>
        <taxon>Metazoa</taxon>
        <taxon>Spiralia</taxon>
        <taxon>Gnathifera</taxon>
        <taxon>Rotifera</taxon>
        <taxon>Eurotatoria</taxon>
        <taxon>Bdelloidea</taxon>
        <taxon>Adinetida</taxon>
        <taxon>Adinetidae</taxon>
        <taxon>Adineta</taxon>
    </lineage>
</organism>
<dbReference type="AlphaFoldDB" id="A0A814J518"/>
<evidence type="ECO:0000313" key="2">
    <source>
        <dbReference type="EMBL" id="CAF1033453.1"/>
    </source>
</evidence>
<evidence type="ECO:0000313" key="1">
    <source>
        <dbReference type="EMBL" id="CAF1029110.1"/>
    </source>
</evidence>
<evidence type="ECO:0000313" key="4">
    <source>
        <dbReference type="Proteomes" id="UP000663832"/>
    </source>
</evidence>
<keyword evidence="4" id="KW-1185">Reference proteome</keyword>
<dbReference type="Proteomes" id="UP000663832">
    <property type="component" value="Unassembled WGS sequence"/>
</dbReference>
<proteinExistence type="predicted"/>